<keyword evidence="2" id="KW-0675">Receptor</keyword>
<proteinExistence type="predicted"/>
<organism evidence="2 3">
    <name type="scientific">Mongoliibacter ruber</name>
    <dbReference type="NCBI Taxonomy" id="1750599"/>
    <lineage>
        <taxon>Bacteria</taxon>
        <taxon>Pseudomonadati</taxon>
        <taxon>Bacteroidota</taxon>
        <taxon>Cytophagia</taxon>
        <taxon>Cytophagales</taxon>
        <taxon>Cyclobacteriaceae</taxon>
        <taxon>Mongoliibacter</taxon>
    </lineage>
</organism>
<dbReference type="InterPro" id="IPR012910">
    <property type="entry name" value="Plug_dom"/>
</dbReference>
<dbReference type="EMBL" id="PVTR01000010">
    <property type="protein sequence ID" value="PRY85875.1"/>
    <property type="molecule type" value="Genomic_DNA"/>
</dbReference>
<dbReference type="Pfam" id="PF13715">
    <property type="entry name" value="CarbopepD_reg_2"/>
    <property type="match status" value="1"/>
</dbReference>
<dbReference type="InterPro" id="IPR037066">
    <property type="entry name" value="Plug_dom_sf"/>
</dbReference>
<dbReference type="AlphaFoldDB" id="A0A2T0WGT8"/>
<dbReference type="Proteomes" id="UP000238157">
    <property type="component" value="Unassembled WGS sequence"/>
</dbReference>
<dbReference type="RefSeq" id="WP_106134694.1">
    <property type="nucleotide sequence ID" value="NZ_PVTR01000010.1"/>
</dbReference>
<dbReference type="InterPro" id="IPR013784">
    <property type="entry name" value="Carb-bd-like_fold"/>
</dbReference>
<dbReference type="Gene3D" id="2.60.40.1930">
    <property type="match status" value="1"/>
</dbReference>
<dbReference type="Gene3D" id="2.170.130.10">
    <property type="entry name" value="TonB-dependent receptor, plug domain"/>
    <property type="match status" value="1"/>
</dbReference>
<name>A0A2T0WGT8_9BACT</name>
<evidence type="ECO:0000259" key="1">
    <source>
        <dbReference type="Pfam" id="PF07715"/>
    </source>
</evidence>
<comment type="caution">
    <text evidence="2">The sequence shown here is derived from an EMBL/GenBank/DDBJ whole genome shotgun (WGS) entry which is preliminary data.</text>
</comment>
<sequence length="924" mass="104122">MRQLAFFIFSFFLVQTTFSQTGTISGKVTDAQSGEALPFCNVFINNSTISTTTDLDGAYTLSEVPVGDFDMGFSFMGYEAVQKSASVKPGAQLTVNVSLVSLDQELSDVEIKAKRDRSWERELRKFKNYFLGTDDLAAKSEITNPWVIDFPEDNSNNNFKAEAIQPIEIENSALGYKLTFDLKQFQYTSQFHIIAGATRFEEMEALDPNTKSNWESNRLDTYLKSPANMFRAMIENQHNQEGFYLYGDKAGGSESRNLRSDVFANELGNSIVEYKPDNLVQAGRRPGEYKLFLKGRIEIHYEKGYSNVNTYRDAPYPISWLEVNGNYVYVNANGMVLNEKDVTFSGDMDKRKVSSMLPFDYRPNLSDRLQRQMVKDAGSLQEKVYLHTDRDYYYTGEPVFFKAYFRYANPEFKRELSKILHVELISAERDVVLQKKYKIENGLAVGEFYLPDSLSQNEYYIRAYTNWNRNYGPDSYFVKTLPVLSPFERILSTEKPNDEQGDIKVVFHSDQEAYGKRERVKVDIELKDREGRPVAANLSASVRDTYYATLYPTAISALNSFNFVNVPDHITPDKFSYPLETTWNVDGTFSNDKGKGVSTPFTVFLNNFEGSFDLESDKDGSFKLEEMDFYGPMDFSFMALDKKGKGFGEFKLVEKLNPPFFVPSHLRMPAVSKTSTSIFDYSLEKEEVVQLEQVEVATGRESASSNAVYGRADHVVRGENLNRNGTVIDLLMSLKAQVPGMSVTTTQEIRIRGGALSSNLSMEPLVMIDGSVMPSGPGVLAANNVATVNPNDIDRIEVVSRTSSMMGDLGRNGIIAIYLKKGISSSPMLLGGSPGMSSMVIEGFGMPSNYVPFDYDTAEEFPEKDERVTLYWNPYMVTESSSGKTSIEFFTNDTNSPKYLVIEGLDIEGKPVRGTFLISSKQED</sequence>
<gene>
    <name evidence="2" type="ORF">CLW00_1104</name>
</gene>
<dbReference type="Gene3D" id="2.60.40.1120">
    <property type="entry name" value="Carboxypeptidase-like, regulatory domain"/>
    <property type="match status" value="1"/>
</dbReference>
<keyword evidence="3" id="KW-1185">Reference proteome</keyword>
<accession>A0A2T0WGT8</accession>
<feature type="domain" description="TonB-dependent receptor plug" evidence="1">
    <location>
        <begin position="715"/>
        <end position="808"/>
    </location>
</feature>
<dbReference type="SUPFAM" id="SSF56935">
    <property type="entry name" value="Porins"/>
    <property type="match status" value="1"/>
</dbReference>
<evidence type="ECO:0000313" key="2">
    <source>
        <dbReference type="EMBL" id="PRY85875.1"/>
    </source>
</evidence>
<evidence type="ECO:0000313" key="3">
    <source>
        <dbReference type="Proteomes" id="UP000238157"/>
    </source>
</evidence>
<dbReference type="OrthoDB" id="1223654at2"/>
<dbReference type="SUPFAM" id="SSF49452">
    <property type="entry name" value="Starch-binding domain-like"/>
    <property type="match status" value="1"/>
</dbReference>
<reference evidence="2 3" key="1">
    <citation type="submission" date="2018-03" db="EMBL/GenBank/DDBJ databases">
        <title>Genomic Encyclopedia of Archaeal and Bacterial Type Strains, Phase II (KMG-II): from individual species to whole genera.</title>
        <authorList>
            <person name="Goeker M."/>
        </authorList>
    </citation>
    <scope>NUCLEOTIDE SEQUENCE [LARGE SCALE GENOMIC DNA]</scope>
    <source>
        <strain evidence="2 3">DSM 27929</strain>
    </source>
</reference>
<dbReference type="GO" id="GO:0030246">
    <property type="term" value="F:carbohydrate binding"/>
    <property type="evidence" value="ECO:0007669"/>
    <property type="project" value="InterPro"/>
</dbReference>
<protein>
    <submittedName>
        <fullName evidence="2">TonB-dependent receptor-like protein</fullName>
    </submittedName>
</protein>
<dbReference type="Pfam" id="PF07715">
    <property type="entry name" value="Plug"/>
    <property type="match status" value="1"/>
</dbReference>